<evidence type="ECO:0000313" key="14">
    <source>
        <dbReference type="Proteomes" id="UP000185812"/>
    </source>
</evidence>
<dbReference type="InterPro" id="IPR008927">
    <property type="entry name" value="6-PGluconate_DH-like_C_sf"/>
</dbReference>
<reference evidence="14" key="1">
    <citation type="submission" date="2016-11" db="EMBL/GenBank/DDBJ databases">
        <authorList>
            <person name="Varghese N."/>
            <person name="Submissions S."/>
        </authorList>
    </citation>
    <scope>NUCLEOTIDE SEQUENCE [LARGE SCALE GENOMIC DNA]</scope>
    <source>
        <strain evidence="14">DSM 22212</strain>
    </source>
</reference>
<dbReference type="Gene3D" id="1.10.3730.10">
    <property type="entry name" value="ProC C-terminal domain-like"/>
    <property type="match status" value="1"/>
</dbReference>
<dbReference type="Gene3D" id="3.40.50.720">
    <property type="entry name" value="NAD(P)-binding Rossmann-like Domain"/>
    <property type="match status" value="1"/>
</dbReference>
<comment type="pathway">
    <text evidence="8">Amino-acid biosynthesis; L-proline biosynthesis; L-proline from L-glutamate 5-semialdehyde: step 1/1.</text>
</comment>
<proteinExistence type="inferred from homology"/>
<feature type="domain" description="Pyrroline-5-carboxylate reductase catalytic N-terminal" evidence="11">
    <location>
        <begin position="11"/>
        <end position="107"/>
    </location>
</feature>
<evidence type="ECO:0000256" key="10">
    <source>
        <dbReference type="PIRSR" id="PIRSR000193-1"/>
    </source>
</evidence>
<dbReference type="GO" id="GO:0004735">
    <property type="term" value="F:pyrroline-5-carboxylate reductase activity"/>
    <property type="evidence" value="ECO:0007669"/>
    <property type="project" value="UniProtKB-UniRule"/>
</dbReference>
<evidence type="ECO:0000256" key="4">
    <source>
        <dbReference type="ARBA" id="ARBA00022605"/>
    </source>
</evidence>
<keyword evidence="7 8" id="KW-0560">Oxidoreductase</keyword>
<evidence type="ECO:0000256" key="1">
    <source>
        <dbReference type="ARBA" id="ARBA00004496"/>
    </source>
</evidence>
<dbReference type="HAMAP" id="MF_01925">
    <property type="entry name" value="P5C_reductase"/>
    <property type="match status" value="1"/>
</dbReference>
<comment type="subcellular location">
    <subcellularLocation>
        <location evidence="1 8">Cytoplasm</location>
    </subcellularLocation>
</comment>
<keyword evidence="4 8" id="KW-0028">Amino-acid biosynthesis</keyword>
<evidence type="ECO:0000256" key="2">
    <source>
        <dbReference type="ARBA" id="ARBA00005525"/>
    </source>
</evidence>
<name>A0A1M6PW39_9BACT</name>
<gene>
    <name evidence="8" type="primary">proC</name>
    <name evidence="13" type="ORF">SAMN04488087_0357</name>
</gene>
<evidence type="ECO:0000256" key="5">
    <source>
        <dbReference type="ARBA" id="ARBA00022650"/>
    </source>
</evidence>
<dbReference type="UniPathway" id="UPA00098">
    <property type="reaction ID" value="UER00361"/>
</dbReference>
<comment type="catalytic activity">
    <reaction evidence="8">
        <text>L-proline + NAD(+) = (S)-1-pyrroline-5-carboxylate + NADH + 2 H(+)</text>
        <dbReference type="Rhea" id="RHEA:14105"/>
        <dbReference type="ChEBI" id="CHEBI:15378"/>
        <dbReference type="ChEBI" id="CHEBI:17388"/>
        <dbReference type="ChEBI" id="CHEBI:57540"/>
        <dbReference type="ChEBI" id="CHEBI:57945"/>
        <dbReference type="ChEBI" id="CHEBI:60039"/>
        <dbReference type="EC" id="1.5.1.2"/>
    </reaction>
</comment>
<evidence type="ECO:0000313" key="13">
    <source>
        <dbReference type="EMBL" id="SHK12203.1"/>
    </source>
</evidence>
<comment type="catalytic activity">
    <reaction evidence="8">
        <text>L-proline + NADP(+) = (S)-1-pyrroline-5-carboxylate + NADPH + 2 H(+)</text>
        <dbReference type="Rhea" id="RHEA:14109"/>
        <dbReference type="ChEBI" id="CHEBI:15378"/>
        <dbReference type="ChEBI" id="CHEBI:17388"/>
        <dbReference type="ChEBI" id="CHEBI:57783"/>
        <dbReference type="ChEBI" id="CHEBI:58349"/>
        <dbReference type="ChEBI" id="CHEBI:60039"/>
        <dbReference type="EC" id="1.5.1.2"/>
    </reaction>
</comment>
<dbReference type="RefSeq" id="WP_072714231.1">
    <property type="nucleotide sequence ID" value="NZ_FRAU01000001.1"/>
</dbReference>
<dbReference type="GO" id="GO:0055129">
    <property type="term" value="P:L-proline biosynthetic process"/>
    <property type="evidence" value="ECO:0007669"/>
    <property type="project" value="UniProtKB-UniRule"/>
</dbReference>
<keyword evidence="3 8" id="KW-0963">Cytoplasm</keyword>
<organism evidence="13 14">
    <name type="scientific">Rhodothermus profundi</name>
    <dbReference type="NCBI Taxonomy" id="633813"/>
    <lineage>
        <taxon>Bacteria</taxon>
        <taxon>Pseudomonadati</taxon>
        <taxon>Rhodothermota</taxon>
        <taxon>Rhodothermia</taxon>
        <taxon>Rhodothermales</taxon>
        <taxon>Rhodothermaceae</taxon>
        <taxon>Rhodothermus</taxon>
    </lineage>
</organism>
<dbReference type="OrthoDB" id="9805754at2"/>
<dbReference type="FunFam" id="3.40.50.720:FF:000190">
    <property type="entry name" value="Pyrroline-5-carboxylate reductase"/>
    <property type="match status" value="1"/>
</dbReference>
<dbReference type="GO" id="GO:0005737">
    <property type="term" value="C:cytoplasm"/>
    <property type="evidence" value="ECO:0007669"/>
    <property type="project" value="UniProtKB-SubCell"/>
</dbReference>
<dbReference type="InterPro" id="IPR028939">
    <property type="entry name" value="P5C_Rdtase_cat_N"/>
</dbReference>
<evidence type="ECO:0000256" key="3">
    <source>
        <dbReference type="ARBA" id="ARBA00022490"/>
    </source>
</evidence>
<dbReference type="InterPro" id="IPR000304">
    <property type="entry name" value="Pyrroline-COOH_reductase"/>
</dbReference>
<dbReference type="InterPro" id="IPR029036">
    <property type="entry name" value="P5CR_dimer"/>
</dbReference>
<dbReference type="Pfam" id="PF14748">
    <property type="entry name" value="P5CR_dimer"/>
    <property type="match status" value="1"/>
</dbReference>
<dbReference type="FunFam" id="1.10.3730.10:FF:000001">
    <property type="entry name" value="Pyrroline-5-carboxylate reductase"/>
    <property type="match status" value="1"/>
</dbReference>
<dbReference type="AlphaFoldDB" id="A0A1M6PW39"/>
<keyword evidence="14" id="KW-1185">Reference proteome</keyword>
<dbReference type="PANTHER" id="PTHR11645:SF0">
    <property type="entry name" value="PYRROLINE-5-CARBOXYLATE REDUCTASE 3"/>
    <property type="match status" value="1"/>
</dbReference>
<evidence type="ECO:0000256" key="8">
    <source>
        <dbReference type="HAMAP-Rule" id="MF_01925"/>
    </source>
</evidence>
<feature type="binding site" evidence="10">
    <location>
        <position position="65"/>
    </location>
    <ligand>
        <name>NADPH</name>
        <dbReference type="ChEBI" id="CHEBI:57783"/>
    </ligand>
</feature>
<evidence type="ECO:0000256" key="7">
    <source>
        <dbReference type="ARBA" id="ARBA00023002"/>
    </source>
</evidence>
<dbReference type="EC" id="1.5.1.2" evidence="8 9"/>
<dbReference type="SUPFAM" id="SSF48179">
    <property type="entry name" value="6-phosphogluconate dehydrogenase C-terminal domain-like"/>
    <property type="match status" value="1"/>
</dbReference>
<feature type="binding site" evidence="10">
    <location>
        <begin position="78"/>
        <end position="81"/>
    </location>
    <ligand>
        <name>NADP(+)</name>
        <dbReference type="ChEBI" id="CHEBI:58349"/>
    </ligand>
</feature>
<accession>A0A1M6PW39</accession>
<evidence type="ECO:0000256" key="9">
    <source>
        <dbReference type="NCBIfam" id="TIGR00112"/>
    </source>
</evidence>
<evidence type="ECO:0000256" key="6">
    <source>
        <dbReference type="ARBA" id="ARBA00022857"/>
    </source>
</evidence>
<dbReference type="STRING" id="633813.SAMN04488087_0357"/>
<sequence length="281" mass="29646">MSTVPPLAHQTIAIIGAGNIGRALIGGLLRGHELAPEQIRATRRNPAALEALQEEFPGIQTTTNNLLAVRDASLVVLAVKPQNIREVVDEIRAQVQPDVLILSVLAGVTTATLERLFGRPLPMVRAMPNTPALVDEGATALAAGTHARPEHLALCRQIFEAVGAVEVVPEYLMDAVTGLSGSGPAYVFMFIEALTDAGVKQGLPRPVAFRLAAQTVYGAAKLVLETGRHPAILRDEVTTPGGTAIAAVAELEAHGLRTMLINAVATATRRSQELSQLNDHG</sequence>
<dbReference type="InterPro" id="IPR036291">
    <property type="entry name" value="NAD(P)-bd_dom_sf"/>
</dbReference>
<keyword evidence="5 8" id="KW-0641">Proline biosynthesis</keyword>
<dbReference type="PANTHER" id="PTHR11645">
    <property type="entry name" value="PYRROLINE-5-CARBOXYLATE REDUCTASE"/>
    <property type="match status" value="1"/>
</dbReference>
<evidence type="ECO:0000259" key="11">
    <source>
        <dbReference type="Pfam" id="PF03807"/>
    </source>
</evidence>
<dbReference type="NCBIfam" id="TIGR00112">
    <property type="entry name" value="proC"/>
    <property type="match status" value="1"/>
</dbReference>
<dbReference type="EMBL" id="FRAU01000001">
    <property type="protein sequence ID" value="SHK12203.1"/>
    <property type="molecule type" value="Genomic_DNA"/>
</dbReference>
<dbReference type="PIRSF" id="PIRSF000193">
    <property type="entry name" value="Pyrrol-5-carb_rd"/>
    <property type="match status" value="1"/>
</dbReference>
<protein>
    <recommendedName>
        <fullName evidence="8 9">Pyrroline-5-carboxylate reductase</fullName>
        <shortName evidence="8">P5C reductase</shortName>
        <shortName evidence="8">P5CR</shortName>
        <ecNumber evidence="8 9">1.5.1.2</ecNumber>
    </recommendedName>
    <alternativeName>
        <fullName evidence="8">PCA reductase</fullName>
    </alternativeName>
</protein>
<feature type="domain" description="Pyrroline-5-carboxylate reductase dimerisation" evidence="12">
    <location>
        <begin position="170"/>
        <end position="274"/>
    </location>
</feature>
<dbReference type="Pfam" id="PF03807">
    <property type="entry name" value="F420_oxidored"/>
    <property type="match status" value="1"/>
</dbReference>
<dbReference type="Proteomes" id="UP000185812">
    <property type="component" value="Unassembled WGS sequence"/>
</dbReference>
<comment type="function">
    <text evidence="8">Catalyzes the reduction of 1-pyrroline-5-carboxylate (PCA) to L-proline.</text>
</comment>
<keyword evidence="6 8" id="KW-0521">NADP</keyword>
<comment type="similarity">
    <text evidence="2 8">Belongs to the pyrroline-5-carboxylate reductase family.</text>
</comment>
<dbReference type="SUPFAM" id="SSF51735">
    <property type="entry name" value="NAD(P)-binding Rossmann-fold domains"/>
    <property type="match status" value="1"/>
</dbReference>
<evidence type="ECO:0000259" key="12">
    <source>
        <dbReference type="Pfam" id="PF14748"/>
    </source>
</evidence>